<evidence type="ECO:0000313" key="2">
    <source>
        <dbReference type="Proteomes" id="UP000595814"/>
    </source>
</evidence>
<proteinExistence type="predicted"/>
<gene>
    <name evidence="1" type="ORF">JFY71_06575</name>
</gene>
<evidence type="ECO:0000313" key="1">
    <source>
        <dbReference type="EMBL" id="QQK07008.1"/>
    </source>
</evidence>
<reference evidence="1 2" key="1">
    <citation type="journal article" date="2022" name="Int. J. Syst. Evol. Microbiol.">
        <title>Miniphocaeibacter halophilus sp. nov., an ammonium-tolerant acetate-producing bacterium isolated from a biogas system.</title>
        <authorList>
            <person name="Schnurer A."/>
            <person name="Singh A."/>
            <person name="Bi S."/>
            <person name="Qiao W."/>
            <person name="Westerholm M."/>
        </authorList>
    </citation>
    <scope>NUCLEOTIDE SEQUENCE [LARGE SCALE GENOMIC DNA]</scope>
    <source>
        <strain evidence="1 2">AMB_01</strain>
    </source>
</reference>
<dbReference type="Proteomes" id="UP000595814">
    <property type="component" value="Chromosome"/>
</dbReference>
<name>A0AC61MRR9_9FIRM</name>
<sequence>MFNLEKKVLEDLGAVITVEEVAQQPDLWLETLEIYNKNKEGIEKFIDKVSEGKEKVRIIFTGAGTSAYVGDIAAKHLLLKKNRNLVFESIPTTDIVSNPYLFFNKDETTVLVSFARSGNSPESIKAVDLANQLVDDIYHLAITCAKEGKLSQDLKDKDNAFVLLMPDKSNDKGFAMTGSFTCMLLSSILIFDNDLSEEEKKNNVELITKLGKNVVERDEEIQQFVDLDFNRVVYLGSGVFTPLTREAQLKILELTAGQIVTCFDSSMGFRHGPKSFVNEKTLVFDFVSTNEYTRKYDVDILNEIFENNIAVGTIAITKDNLNEDFKEFSLNENTNIEDIFLVFPYIMVAQTIAIMASLKVNNKPDTPSATGTVNRVVKGVIIHSYE</sequence>
<keyword evidence="2" id="KW-1185">Reference proteome</keyword>
<organism evidence="1 2">
    <name type="scientific">Miniphocaeibacter halophilus</name>
    <dbReference type="NCBI Taxonomy" id="2931922"/>
    <lineage>
        <taxon>Bacteria</taxon>
        <taxon>Bacillati</taxon>
        <taxon>Bacillota</taxon>
        <taxon>Tissierellia</taxon>
        <taxon>Tissierellales</taxon>
        <taxon>Peptoniphilaceae</taxon>
        <taxon>Miniphocaeibacter</taxon>
    </lineage>
</organism>
<protein>
    <submittedName>
        <fullName evidence="1">SIS domain-containing protein</fullName>
    </submittedName>
</protein>
<accession>A0AC61MRR9</accession>
<dbReference type="EMBL" id="CP066744">
    <property type="protein sequence ID" value="QQK07008.1"/>
    <property type="molecule type" value="Genomic_DNA"/>
</dbReference>